<dbReference type="AlphaFoldDB" id="A0A9D5JV49"/>
<dbReference type="Proteomes" id="UP000649604">
    <property type="component" value="Unassembled WGS sequence"/>
</dbReference>
<proteinExistence type="predicted"/>
<dbReference type="InterPro" id="IPR036812">
    <property type="entry name" value="NAD(P)_OxRdtase_dom_sf"/>
</dbReference>
<accession>A0A9D5JV49</accession>
<evidence type="ECO:0000259" key="1">
    <source>
        <dbReference type="Pfam" id="PF00248"/>
    </source>
</evidence>
<reference evidence="2" key="1">
    <citation type="submission" date="2019-11" db="EMBL/GenBank/DDBJ databases">
        <title>Microbial mats filling the niche in hypersaline microbial mats.</title>
        <authorList>
            <person name="Wong H.L."/>
            <person name="Macleod F.I."/>
            <person name="White R.A. III"/>
            <person name="Burns B.P."/>
        </authorList>
    </citation>
    <scope>NUCLEOTIDE SEQUENCE</scope>
    <source>
        <strain evidence="2">Rbin_158</strain>
    </source>
</reference>
<dbReference type="EMBL" id="WJJP01000308">
    <property type="protein sequence ID" value="MBD3324842.1"/>
    <property type="molecule type" value="Genomic_DNA"/>
</dbReference>
<dbReference type="SUPFAM" id="SSF51430">
    <property type="entry name" value="NAD(P)-linked oxidoreductase"/>
    <property type="match status" value="1"/>
</dbReference>
<dbReference type="PANTHER" id="PTHR43312">
    <property type="entry name" value="D-THREO-ALDOSE 1-DEHYDROGENASE"/>
    <property type="match status" value="1"/>
</dbReference>
<gene>
    <name evidence="2" type="ORF">GF339_09675</name>
</gene>
<evidence type="ECO:0000313" key="3">
    <source>
        <dbReference type="Proteomes" id="UP000649604"/>
    </source>
</evidence>
<feature type="domain" description="NADP-dependent oxidoreductase" evidence="1">
    <location>
        <begin position="51"/>
        <end position="235"/>
    </location>
</feature>
<dbReference type="PANTHER" id="PTHR43312:SF1">
    <property type="entry name" value="NADP-DEPENDENT OXIDOREDUCTASE DOMAIN-CONTAINING PROTEIN"/>
    <property type="match status" value="1"/>
</dbReference>
<protein>
    <submittedName>
        <fullName evidence="2">Aldo/keto reductase</fullName>
    </submittedName>
</protein>
<sequence length="319" mass="36465">MIYKKLGHTNLDISRISMGGHEYLPDGRSRGFNEDFDLATTTHHIFPGFGDQTRKKVLSLAFEHGLNFFDVTQDSEKEALGRNLKEIPPPYDIYIQTRPEGMAYTYDPYNAKMAQYDLLKAEVQRIVKLLQRERIDFLNIPFLRPALEHDPEYLDKIRYNLETLKQEGLIRFASADTFSGEYTYMRQIESGAFDAVYINFNFADHCPKNRVLPAAQEKGLGVISREAFMKGELFKMGDEVGVTDRTKLAQIAIKWNLSHEAVTTLIVGTNNPDHLVANLAVLDDLGLTDEEHGIIQKITTSSIYKAYEDRKTKEFLEQA</sequence>
<dbReference type="Gene3D" id="3.20.20.100">
    <property type="entry name" value="NADP-dependent oxidoreductase domain"/>
    <property type="match status" value="1"/>
</dbReference>
<feature type="domain" description="NADP-dependent oxidoreductase" evidence="1">
    <location>
        <begin position="244"/>
        <end position="298"/>
    </location>
</feature>
<organism evidence="2 3">
    <name type="scientific">candidate division KSB3 bacterium</name>
    <dbReference type="NCBI Taxonomy" id="2044937"/>
    <lineage>
        <taxon>Bacteria</taxon>
        <taxon>candidate division KSB3</taxon>
    </lineage>
</organism>
<comment type="caution">
    <text evidence="2">The sequence shown here is derived from an EMBL/GenBank/DDBJ whole genome shotgun (WGS) entry which is preliminary data.</text>
</comment>
<dbReference type="InterPro" id="IPR023210">
    <property type="entry name" value="NADP_OxRdtase_dom"/>
</dbReference>
<dbReference type="Pfam" id="PF00248">
    <property type="entry name" value="Aldo_ket_red"/>
    <property type="match status" value="2"/>
</dbReference>
<evidence type="ECO:0000313" key="2">
    <source>
        <dbReference type="EMBL" id="MBD3324842.1"/>
    </source>
</evidence>
<dbReference type="InterPro" id="IPR053135">
    <property type="entry name" value="AKR2_Oxidoreductase"/>
</dbReference>
<name>A0A9D5JV49_9BACT</name>